<dbReference type="EMBL" id="BNCP01000035">
    <property type="protein sequence ID" value="GIL86202.1"/>
    <property type="molecule type" value="Genomic_DNA"/>
</dbReference>
<feature type="region of interest" description="Disordered" evidence="1">
    <location>
        <begin position="654"/>
        <end position="703"/>
    </location>
</feature>
<feature type="compositionally biased region" description="Basic and acidic residues" evidence="1">
    <location>
        <begin position="1600"/>
        <end position="1632"/>
    </location>
</feature>
<feature type="compositionally biased region" description="Low complexity" evidence="1">
    <location>
        <begin position="1874"/>
        <end position="1890"/>
    </location>
</feature>
<feature type="compositionally biased region" description="Low complexity" evidence="1">
    <location>
        <begin position="427"/>
        <end position="439"/>
    </location>
</feature>
<evidence type="ECO:0000313" key="3">
    <source>
        <dbReference type="Proteomes" id="UP000747110"/>
    </source>
</evidence>
<feature type="region of interest" description="Disordered" evidence="1">
    <location>
        <begin position="307"/>
        <end position="353"/>
    </location>
</feature>
<feature type="compositionally biased region" description="Low complexity" evidence="1">
    <location>
        <begin position="1846"/>
        <end position="1860"/>
    </location>
</feature>
<feature type="compositionally biased region" description="Low complexity" evidence="1">
    <location>
        <begin position="343"/>
        <end position="353"/>
    </location>
</feature>
<dbReference type="PANTHER" id="PTHR24216">
    <property type="entry name" value="PAXILLIN-RELATED"/>
    <property type="match status" value="1"/>
</dbReference>
<dbReference type="OrthoDB" id="553228at2759"/>
<feature type="region of interest" description="Disordered" evidence="1">
    <location>
        <begin position="521"/>
        <end position="547"/>
    </location>
</feature>
<reference evidence="2" key="1">
    <citation type="journal article" date="2021" name="Proc. Natl. Acad. Sci. U.S.A.">
        <title>Three genomes in the algal genus Volvox reveal the fate of a haploid sex-determining region after a transition to homothallism.</title>
        <authorList>
            <person name="Yamamoto K."/>
            <person name="Hamaji T."/>
            <person name="Kawai-Toyooka H."/>
            <person name="Matsuzaki R."/>
            <person name="Takahashi F."/>
            <person name="Nishimura Y."/>
            <person name="Kawachi M."/>
            <person name="Noguchi H."/>
            <person name="Minakuchi Y."/>
            <person name="Umen J.G."/>
            <person name="Toyoda A."/>
            <person name="Nozaki H."/>
        </authorList>
    </citation>
    <scope>NUCLEOTIDE SEQUENCE</scope>
    <source>
        <strain evidence="2">NIES-3786</strain>
    </source>
</reference>
<gene>
    <name evidence="2" type="ORF">Vretifemale_14593</name>
</gene>
<feature type="compositionally biased region" description="Low complexity" evidence="1">
    <location>
        <begin position="307"/>
        <end position="319"/>
    </location>
</feature>
<evidence type="ECO:0000313" key="2">
    <source>
        <dbReference type="EMBL" id="GIL86202.1"/>
    </source>
</evidence>
<feature type="region of interest" description="Disordered" evidence="1">
    <location>
        <begin position="1554"/>
        <end position="1805"/>
    </location>
</feature>
<dbReference type="PANTHER" id="PTHR24216:SF65">
    <property type="entry name" value="PAXILLIN-LIKE PROTEIN 1"/>
    <property type="match status" value="1"/>
</dbReference>
<feature type="region of interest" description="Disordered" evidence="1">
    <location>
        <begin position="2196"/>
        <end position="2230"/>
    </location>
</feature>
<evidence type="ECO:0008006" key="4">
    <source>
        <dbReference type="Google" id="ProtNLM"/>
    </source>
</evidence>
<feature type="region of interest" description="Disordered" evidence="1">
    <location>
        <begin position="1823"/>
        <end position="1890"/>
    </location>
</feature>
<proteinExistence type="predicted"/>
<feature type="compositionally biased region" description="Basic and acidic residues" evidence="1">
    <location>
        <begin position="323"/>
        <end position="334"/>
    </location>
</feature>
<feature type="region of interest" description="Disordered" evidence="1">
    <location>
        <begin position="864"/>
        <end position="890"/>
    </location>
</feature>
<feature type="region of interest" description="Disordered" evidence="1">
    <location>
        <begin position="1913"/>
        <end position="1984"/>
    </location>
</feature>
<feature type="compositionally biased region" description="Basic residues" evidence="1">
    <location>
        <begin position="1665"/>
        <end position="1679"/>
    </location>
</feature>
<feature type="region of interest" description="Disordered" evidence="1">
    <location>
        <begin position="1430"/>
        <end position="1538"/>
    </location>
</feature>
<feature type="region of interest" description="Disordered" evidence="1">
    <location>
        <begin position="2253"/>
        <end position="2272"/>
    </location>
</feature>
<feature type="compositionally biased region" description="Pro residues" evidence="1">
    <location>
        <begin position="1454"/>
        <end position="1506"/>
    </location>
</feature>
<protein>
    <recommendedName>
        <fullName evidence="4">SET domain-containing protein</fullName>
    </recommendedName>
</protein>
<feature type="region of interest" description="Disordered" evidence="1">
    <location>
        <begin position="2086"/>
        <end position="2132"/>
    </location>
</feature>
<dbReference type="Proteomes" id="UP000747110">
    <property type="component" value="Unassembled WGS sequence"/>
</dbReference>
<feature type="compositionally biased region" description="Low complexity" evidence="1">
    <location>
        <begin position="1934"/>
        <end position="1959"/>
    </location>
</feature>
<feature type="compositionally biased region" description="Pro residues" evidence="1">
    <location>
        <begin position="1431"/>
        <end position="1447"/>
    </location>
</feature>
<sequence>MQNSGQARQKVPLRDLMRAAQSKKKSLFRAQAAFLASSLQTSATSVPGVDGLSLHNAATHDCENGLPADAHSDSAPKPGSGVSVGPTVAPVLPGDVVAEVVGTEPPALQESAGGEAELRKHSSQLVATANAPPGSLAAATVAVADPPIVAGAAAASHLAAATAVAVAADFPVLANAANAGACSEQLLYNGGPGGEGPSVTVATSQIGSGPCGDGLGATVSPSLLGTVCAGTGQAVVRPFSFKFRVIHNVLKKGKLVLPKSRLLRAGLQGAGDLGVISKEGKEPHALTLRMGQVPVFFVLLVEPVKQQRAQPQQGQGRPGEIARGPEGHEQRVQERGPSGGAGPATTVAAAAVPKAAQEEDYDVHIRLPKKVLTTAGLIVDDILQFERLADGSYRLTAHTPEGKPKALALAMAAPEASAALGAVAPAAAGPVPHPSSGATAGAGNGGAEFPSGTRCSVGADPSADPAARATHTGSSPGVAALEGDCIPGGPTPTERGSGGVAGNVSVNKNDGAVERHLDSGVKLGSGEEEPSSLAIGLRPSGGGKTGNPPEAWGGEQGGTDLLHGAAAALGDILGCGGGSERLEMHGPQQMVGAAAAAAATATAPVVCVTPLAAAAIDAPTGGQGVDIGQRGSTTAVKAFASAFATAAVQTSARSKKTSMKAIEGGSNSGKGTLPGRRQPFVDSRKDTAPPPAVQGCGAEDSKDTAARGRAAKNVLTPSNELCCKVVSLNAWKNRQLYLTRALLGPGGVFEGLSPGPVHFVEKGGERSWRLRFRQSGHQYCHYITPCKSMLAALGITKEECANMSVELVFAAIADPTALPAAVAPAMDAAASGATASGTAAVHQVPCFTVEAKKLPHWTAKTTAKSGAPFVSRSKPLRMSSQPSSAAPKPRWKVAKAEAAAVAADIPARDEVLAPGPGPLAPANPVDPVRAAVEGLTLASLRNQTRPHLALERLWISTGELEQVGDSASAQAAAPELKLCGVLFTAGPAAAQARAGATGWLARRRHAAASHGAYGAGSPAICGDWEIPGLNAAGRTLPGWHRKHWHALFTTVKPGLDLDPGSKCDKACRSSAGAAAVATKAPLSVAALLEGLRELVAQYRDRNAAPHAQQQQLEEEERDFHHGPGQSGGGDGGRGVLPVGPIHLRCLRACRDEARGGLGVCTDAAIAAGAPVGVLPGCTLQGRRHSPWDEDGGGGGGGGRSASTVYGAHCKDHGACDAAVYARDGYKFIKDDHLKEELRRRGGGDVDCAWQFLALSYQFPYPAELSEVAARVRGSVVGGPDGGDSAVTAAGGQRPRPFVLCMLGHGGVLSLINDPSHISLEVMQQNRSSTPQPPRAAAQANCVVIPAAYHGVVLPVVVTLQPLLPGDQLLLDYSMGWWRELADAWEMATEFGVDPSQLLHEPGTFEAVAAPPQPPLDVAIAVAPLPLSPLDLPAPPPPPPPPLPPLPLPTSLLIPSPPTDSPPSTPPPLPPPSPPPPLPKLPPLDFPPLPTLPPPPLPDPPLLPTSPRPVTAAASPTLQPFSLRPPWKGSMSGSGSALDGCHRSATVPVVELLTPSQVLLRQQPHVPPSAATEGRNRNKVCDGGKSPRPKESHMHKRPRCKSHDRDRDRSRTREGKQDRCQDGSRDFNGRQDVSRSPVYGRDRDGRHHREEHHRKQDRHREQERAKQRRSRSRSRSRSHSRGRDRGHQTCHDYRHPRDRDFRDRITDSRDHRDGARERETGRSWDSPRDCALEPDSGRKWKGAKETKERGKRRTTEQRGHGHKSHGQVAKPAAPGLAGLSLDPAGSIFPPPSVGSPPGGLGGAAGHVNAAAEPSVYCEVDEIGKTDAGMQATRIKVEERDQPSKGSALAPAATPATAADPAGVLTSDAETAPGWASSSGLAAVAPPASVPVSSVAVVPPTAAADAHGTVSPYAAATTVARPHGLRVPEDSRPTVLDSQTQLAQPQQQQEDPEQAQPQLLLSDLGRIPVPAPAADPDLTPVLSVTGAPPQPTVQSLLTALQHALQAVATGANVSASGLSQTSESKVSEEGRVHTCQQEAPITVTEVQPEMVATAVDVDAPILKQEGSQRLGLATEGGSDGVEVSAVGEAANNGQAFTTAGNGRDRSDRKQSASKKSRLAGNSGSKRPYDPFSDRYRSKKGILESVASIKELGFEEVLLQRMEEVSKRRRPLGVRSRVNRAALDAPGEDVQAESLVKGINCSEGTRGSSGQPGPGVQGHAVASEASESDGDASPSLYEWLEGLRMEQLPEVFAGRPGYLIDPWRNDGPGPGSRFI</sequence>
<evidence type="ECO:0000256" key="1">
    <source>
        <dbReference type="SAM" id="MobiDB-lite"/>
    </source>
</evidence>
<feature type="region of interest" description="Disordered" evidence="1">
    <location>
        <begin position="1102"/>
        <end position="1133"/>
    </location>
</feature>
<feature type="compositionally biased region" description="Gly residues" evidence="1">
    <location>
        <begin position="1124"/>
        <end position="1133"/>
    </location>
</feature>
<feature type="region of interest" description="Disordered" evidence="1">
    <location>
        <begin position="427"/>
        <end position="506"/>
    </location>
</feature>
<feature type="compositionally biased region" description="Basic and acidic residues" evidence="1">
    <location>
        <begin position="1680"/>
        <end position="1758"/>
    </location>
</feature>
<feature type="compositionally biased region" description="Polar residues" evidence="1">
    <location>
        <begin position="2089"/>
        <end position="2098"/>
    </location>
</feature>
<organism evidence="2 3">
    <name type="scientific">Volvox reticuliferus</name>
    <dbReference type="NCBI Taxonomy" id="1737510"/>
    <lineage>
        <taxon>Eukaryota</taxon>
        <taxon>Viridiplantae</taxon>
        <taxon>Chlorophyta</taxon>
        <taxon>core chlorophytes</taxon>
        <taxon>Chlorophyceae</taxon>
        <taxon>CS clade</taxon>
        <taxon>Chlamydomonadales</taxon>
        <taxon>Volvocaceae</taxon>
        <taxon>Volvox</taxon>
    </lineage>
</organism>
<dbReference type="PRINTS" id="PR01217">
    <property type="entry name" value="PRICHEXTENSN"/>
</dbReference>
<accession>A0A8J4CMI7</accession>
<comment type="caution">
    <text evidence="2">The sequence shown here is derived from an EMBL/GenBank/DDBJ whole genome shotgun (WGS) entry which is preliminary data.</text>
</comment>
<name>A0A8J4CMI7_9CHLO</name>
<feature type="region of interest" description="Disordered" evidence="1">
    <location>
        <begin position="63"/>
        <end position="83"/>
    </location>
</feature>
<keyword evidence="3" id="KW-1185">Reference proteome</keyword>